<evidence type="ECO:0000256" key="1">
    <source>
        <dbReference type="SAM" id="MobiDB-lite"/>
    </source>
</evidence>
<proteinExistence type="predicted"/>
<evidence type="ECO:0000313" key="2">
    <source>
        <dbReference type="EMBL" id="OLY82658.1"/>
    </source>
</evidence>
<name>A0A1R0H0K5_9FUNG</name>
<comment type="caution">
    <text evidence="2">The sequence shown here is derived from an EMBL/GenBank/DDBJ whole genome shotgun (WGS) entry which is preliminary data.</text>
</comment>
<keyword evidence="3" id="KW-1185">Reference proteome</keyword>
<dbReference type="EMBL" id="LSSL01001339">
    <property type="protein sequence ID" value="OLY82658.1"/>
    <property type="molecule type" value="Genomic_DNA"/>
</dbReference>
<reference evidence="2 3" key="1">
    <citation type="journal article" date="2016" name="Mol. Biol. Evol.">
        <title>Genome-Wide Survey of Gut Fungi (Harpellales) Reveals the First Horizontally Transferred Ubiquitin Gene from a Mosquito Host.</title>
        <authorList>
            <person name="Wang Y."/>
            <person name="White M.M."/>
            <person name="Kvist S."/>
            <person name="Moncalvo J.M."/>
        </authorList>
    </citation>
    <scope>NUCLEOTIDE SEQUENCE [LARGE SCALE GENOMIC DNA]</scope>
    <source>
        <strain evidence="2 3">ALG-7-W6</strain>
    </source>
</reference>
<sequence>MERQRLERLEFEAEQKRLALERAKPPAHPTLGTRGRGRGRGGTVRGRGLVLVPVRGADQAIYTSGKGPGER</sequence>
<protein>
    <submittedName>
        <fullName evidence="2">Uncharacterized protein</fullName>
    </submittedName>
</protein>
<organism evidence="2 3">
    <name type="scientific">Smittium mucronatum</name>
    <dbReference type="NCBI Taxonomy" id="133383"/>
    <lineage>
        <taxon>Eukaryota</taxon>
        <taxon>Fungi</taxon>
        <taxon>Fungi incertae sedis</taxon>
        <taxon>Zoopagomycota</taxon>
        <taxon>Kickxellomycotina</taxon>
        <taxon>Harpellomycetes</taxon>
        <taxon>Harpellales</taxon>
        <taxon>Legeriomycetaceae</taxon>
        <taxon>Smittium</taxon>
    </lineage>
</organism>
<dbReference type="AlphaFoldDB" id="A0A1R0H0K5"/>
<gene>
    <name evidence="2" type="ORF">AYI68_g3218</name>
</gene>
<accession>A0A1R0H0K5</accession>
<evidence type="ECO:0000313" key="3">
    <source>
        <dbReference type="Proteomes" id="UP000187455"/>
    </source>
</evidence>
<dbReference type="Proteomes" id="UP000187455">
    <property type="component" value="Unassembled WGS sequence"/>
</dbReference>
<feature type="region of interest" description="Disordered" evidence="1">
    <location>
        <begin position="22"/>
        <end position="47"/>
    </location>
</feature>